<proteinExistence type="inferred from homology"/>
<dbReference type="InterPro" id="IPR021825">
    <property type="entry name" value="RETICULATA-related"/>
</dbReference>
<feature type="transmembrane region" description="Helical" evidence="10">
    <location>
        <begin position="978"/>
        <end position="998"/>
    </location>
</feature>
<feature type="transmembrane region" description="Helical" evidence="10">
    <location>
        <begin position="930"/>
        <end position="953"/>
    </location>
</feature>
<evidence type="ECO:0000256" key="7">
    <source>
        <dbReference type="ARBA" id="ARBA00022989"/>
    </source>
</evidence>
<dbReference type="Proteomes" id="UP000290289">
    <property type="component" value="Chromosome 4"/>
</dbReference>
<dbReference type="Pfam" id="PF11891">
    <property type="entry name" value="RETICULATA-like"/>
    <property type="match status" value="1"/>
</dbReference>
<keyword evidence="6" id="KW-0809">Transit peptide</keyword>
<keyword evidence="7 10" id="KW-1133">Transmembrane helix</keyword>
<feature type="compositionally biased region" description="Basic and acidic residues" evidence="9">
    <location>
        <begin position="107"/>
        <end position="125"/>
    </location>
</feature>
<dbReference type="InterPro" id="IPR000109">
    <property type="entry name" value="POT_fam"/>
</dbReference>
<keyword evidence="4" id="KW-0934">Plastid</keyword>
<name>A0A498K9R6_MALDO</name>
<dbReference type="Pfam" id="PF00854">
    <property type="entry name" value="PTR2"/>
    <property type="match status" value="1"/>
</dbReference>
<feature type="transmembrane region" description="Helical" evidence="10">
    <location>
        <begin position="777"/>
        <end position="800"/>
    </location>
</feature>
<sequence length="1025" mass="112354">MAACSSSFGISNVATLRNEVVRKKMWSQNLISYGIRFRNDAKEVAFPVLYRNSSFRDRLNSFSVKKDRKFPVMSMSEARAELQSELGKIAVSNEGGDVIVEKEMRISENECGSKTESGGSDKDMIDGSGDNGKYTNGRGGGGGGGGGDSDGGDKEEEEFGPIMKFEEIMKETEARGASLPSDMIEAAKSVGIRKVLLLRYLDLQGSAWPLGFLMRSCSMLRDRMLADPSFLFKIGTEIVIDSCCATFAEVQKRGKDFWAEFELYVADLLVGVVVNVALVGMLAPYARIGKPSLSKGLLGRLQHSYGALPSSVFEAERPGCRYSVKQRIATYFFKGILYGAVGFGCGIIGQGIANLIMTAKRSIKKSEEDIPVPPLIKSAALWGVFLAVSSNTRYQIINGLERLVEASPLAKQNPLVAMAFTVGVRFSNNVYGGMQFVDWARWTHSPSEGLESQSLPQKRPVGGWRAVRYILGNETFEKLASMSLIANLVVYLHTKYNLDNVVSANVFNIWSGSCNIAPLFGAFLADRYLGKFNTLLFSSIASLLGMGTLTLTAGIHKLTPSACIAQTAECQQPSTWQIAILYLGLALLVVGSGGLRPCNIAFGADQFDTTTEKGRAQLDSFCNLWYLLFTLALLIALTIVVYIQTNVSWILGFAVPTGCFALSIIIFLLGTRLYVRVKPQGSIFADIIKVLVATCRKCGSKSNAGETSGQSYYDPLVGSESERERAARTNKLKFFDKAAMIVDPSELDSQGKPKNSWKLCSVQQVEQLKSVVRILPVWITGIVCFVGMQQMNSFGIFQAIQMNKSIGPKFQIPPAWMGLTPMIALSIWIIIYESIYVPQMQKRSKNETGRLTMEQRFKIGIVISVLCMVVAGLTEMKRRDSALAHGTLESPITVALLVPQFALSGLIEAFAAIALMELLTTQWPQSMRTFAGAVFFLSLSIASYLTTILINVVKKLSGLNGNSSWLGGNDLNKNRLDYYYYTIAAFGVLNFVYFHFFARHYLSDDVAQHSEKPSDCDSSGNGKGL</sequence>
<dbReference type="Gene3D" id="1.20.1250.20">
    <property type="entry name" value="MFS general substrate transporter like domains"/>
    <property type="match status" value="1"/>
</dbReference>
<feature type="transmembrane region" description="Helical" evidence="10">
    <location>
        <begin position="336"/>
        <end position="356"/>
    </location>
</feature>
<evidence type="ECO:0000256" key="1">
    <source>
        <dbReference type="ARBA" id="ARBA00004508"/>
    </source>
</evidence>
<comment type="subcellular location">
    <subcellularLocation>
        <location evidence="1">Plastid</location>
        <location evidence="1">Chloroplast membrane</location>
        <topology evidence="1">Multi-pass membrane protein</topology>
    </subcellularLocation>
</comment>
<keyword evidence="5 10" id="KW-0812">Transmembrane</keyword>
<protein>
    <submittedName>
        <fullName evidence="11">Uncharacterized protein</fullName>
    </submittedName>
</protein>
<organism evidence="11 12">
    <name type="scientific">Malus domestica</name>
    <name type="common">Apple</name>
    <name type="synonym">Pyrus malus</name>
    <dbReference type="NCBI Taxonomy" id="3750"/>
    <lineage>
        <taxon>Eukaryota</taxon>
        <taxon>Viridiplantae</taxon>
        <taxon>Streptophyta</taxon>
        <taxon>Embryophyta</taxon>
        <taxon>Tracheophyta</taxon>
        <taxon>Spermatophyta</taxon>
        <taxon>Magnoliopsida</taxon>
        <taxon>eudicotyledons</taxon>
        <taxon>Gunneridae</taxon>
        <taxon>Pentapetalae</taxon>
        <taxon>rosids</taxon>
        <taxon>fabids</taxon>
        <taxon>Rosales</taxon>
        <taxon>Rosaceae</taxon>
        <taxon>Amygdaloideae</taxon>
        <taxon>Maleae</taxon>
        <taxon>Malus</taxon>
    </lineage>
</organism>
<feature type="transmembrane region" description="Helical" evidence="10">
    <location>
        <begin position="894"/>
        <end position="918"/>
    </location>
</feature>
<feature type="transmembrane region" description="Helical" evidence="10">
    <location>
        <begin position="815"/>
        <end position="836"/>
    </location>
</feature>
<feature type="transmembrane region" description="Helical" evidence="10">
    <location>
        <begin position="857"/>
        <end position="874"/>
    </location>
</feature>
<dbReference type="PANTHER" id="PTHR31038">
    <property type="entry name" value="EXPRESSED PROTEIN-RELATED"/>
    <property type="match status" value="1"/>
</dbReference>
<evidence type="ECO:0000313" key="11">
    <source>
        <dbReference type="EMBL" id="RXI02162.1"/>
    </source>
</evidence>
<reference evidence="11 12" key="1">
    <citation type="submission" date="2018-10" db="EMBL/GenBank/DDBJ databases">
        <title>A high-quality apple genome assembly.</title>
        <authorList>
            <person name="Hu J."/>
        </authorList>
    </citation>
    <scope>NUCLEOTIDE SEQUENCE [LARGE SCALE GENOMIC DNA]</scope>
    <source>
        <strain evidence="12">cv. HFTH1</strain>
        <tissue evidence="11">Young leaf</tissue>
    </source>
</reference>
<dbReference type="GO" id="GO:0009706">
    <property type="term" value="C:chloroplast inner membrane"/>
    <property type="evidence" value="ECO:0007669"/>
    <property type="project" value="TreeGrafter"/>
</dbReference>
<feature type="transmembrane region" description="Helical" evidence="10">
    <location>
        <begin position="649"/>
        <end position="670"/>
    </location>
</feature>
<comment type="similarity">
    <text evidence="2">Belongs to the RETICULATA family.</text>
</comment>
<comment type="caution">
    <text evidence="11">The sequence shown here is derived from an EMBL/GenBank/DDBJ whole genome shotgun (WGS) entry which is preliminary data.</text>
</comment>
<dbReference type="GO" id="GO:0099402">
    <property type="term" value="P:plant organ development"/>
    <property type="evidence" value="ECO:0007669"/>
    <property type="project" value="TreeGrafter"/>
</dbReference>
<evidence type="ECO:0000313" key="12">
    <source>
        <dbReference type="Proteomes" id="UP000290289"/>
    </source>
</evidence>
<gene>
    <name evidence="11" type="ORF">DVH24_026692</name>
</gene>
<feature type="transmembrane region" description="Helical" evidence="10">
    <location>
        <begin position="624"/>
        <end position="643"/>
    </location>
</feature>
<feature type="compositionally biased region" description="Gly residues" evidence="9">
    <location>
        <begin position="137"/>
        <end position="149"/>
    </location>
</feature>
<dbReference type="PANTHER" id="PTHR31038:SF10">
    <property type="entry name" value="OS04G0524400 PROTEIN"/>
    <property type="match status" value="1"/>
</dbReference>
<evidence type="ECO:0000256" key="3">
    <source>
        <dbReference type="ARBA" id="ARBA00022528"/>
    </source>
</evidence>
<evidence type="ECO:0000256" key="2">
    <source>
        <dbReference type="ARBA" id="ARBA00010793"/>
    </source>
</evidence>
<dbReference type="GO" id="GO:0022857">
    <property type="term" value="F:transmembrane transporter activity"/>
    <property type="evidence" value="ECO:0007669"/>
    <property type="project" value="InterPro"/>
</dbReference>
<feature type="region of interest" description="Disordered" evidence="9">
    <location>
        <begin position="107"/>
        <end position="156"/>
    </location>
</feature>
<evidence type="ECO:0000256" key="9">
    <source>
        <dbReference type="SAM" id="MobiDB-lite"/>
    </source>
</evidence>
<keyword evidence="3" id="KW-0150">Chloroplast</keyword>
<evidence type="ECO:0000256" key="10">
    <source>
        <dbReference type="SAM" id="Phobius"/>
    </source>
</evidence>
<feature type="transmembrane region" description="Helical" evidence="10">
    <location>
        <begin position="506"/>
        <end position="525"/>
    </location>
</feature>
<dbReference type="EMBL" id="RDQH01000330">
    <property type="protein sequence ID" value="RXI02162.1"/>
    <property type="molecule type" value="Genomic_DNA"/>
</dbReference>
<keyword evidence="8 10" id="KW-0472">Membrane</keyword>
<evidence type="ECO:0000256" key="6">
    <source>
        <dbReference type="ARBA" id="ARBA00022946"/>
    </source>
</evidence>
<evidence type="ECO:0000256" key="4">
    <source>
        <dbReference type="ARBA" id="ARBA00022640"/>
    </source>
</evidence>
<feature type="transmembrane region" description="Helical" evidence="10">
    <location>
        <begin position="261"/>
        <end position="286"/>
    </location>
</feature>
<feature type="transmembrane region" description="Helical" evidence="10">
    <location>
        <begin position="532"/>
        <end position="555"/>
    </location>
</feature>
<keyword evidence="12" id="KW-1185">Reference proteome</keyword>
<accession>A0A498K9R6</accession>
<evidence type="ECO:0000256" key="5">
    <source>
        <dbReference type="ARBA" id="ARBA00022692"/>
    </source>
</evidence>
<dbReference type="CDD" id="cd17416">
    <property type="entry name" value="MFS_NPF1_2"/>
    <property type="match status" value="1"/>
</dbReference>
<feature type="transmembrane region" description="Helical" evidence="10">
    <location>
        <begin position="575"/>
        <end position="595"/>
    </location>
</feature>
<evidence type="ECO:0000256" key="8">
    <source>
        <dbReference type="ARBA" id="ARBA00023136"/>
    </source>
</evidence>
<dbReference type="InterPro" id="IPR036259">
    <property type="entry name" value="MFS_trans_sf"/>
</dbReference>
<dbReference type="AlphaFoldDB" id="A0A498K9R6"/>
<dbReference type="SUPFAM" id="SSF103473">
    <property type="entry name" value="MFS general substrate transporter"/>
    <property type="match status" value="1"/>
</dbReference>